<evidence type="ECO:0000313" key="9">
    <source>
        <dbReference type="EMBL" id="GAA3775767.1"/>
    </source>
</evidence>
<evidence type="ECO:0000256" key="5">
    <source>
        <dbReference type="ARBA" id="ARBA00022989"/>
    </source>
</evidence>
<feature type="transmembrane region" description="Helical" evidence="7">
    <location>
        <begin position="211"/>
        <end position="230"/>
    </location>
</feature>
<gene>
    <name evidence="9" type="ORF">GCM10022240_29210</name>
</gene>
<evidence type="ECO:0000256" key="4">
    <source>
        <dbReference type="ARBA" id="ARBA00022801"/>
    </source>
</evidence>
<dbReference type="SMART" id="SM00014">
    <property type="entry name" value="acidPPc"/>
    <property type="match status" value="1"/>
</dbReference>
<sequence length="241" mass="25330">MTPTATSSRASARAQATGPLRPLARPARIAGAGIVGVIFTVLVGIALTHADGWDGFDLAALQALGAHHTAFGTSLAVMIATIFAPSAALIISVLAGLLVAVATRSAGQTVTFLLLMAVSWGGSEVVKLIVRRPRPDPTMLEFPPAAQDSFSYPSGHTAFVVALVIAVIFIAYRNRVRIAWIVVAGVVLVVIVALSRVYLGVHYPTDVLASMLYAGSSAAAFLAIWLRYLLPHIGLLRPRSR</sequence>
<keyword evidence="3 7" id="KW-0812">Transmembrane</keyword>
<dbReference type="SUPFAM" id="SSF48317">
    <property type="entry name" value="Acid phosphatase/Vanadium-dependent haloperoxidase"/>
    <property type="match status" value="1"/>
</dbReference>
<feature type="domain" description="Phosphatidic acid phosphatase type 2/haloperoxidase" evidence="8">
    <location>
        <begin position="109"/>
        <end position="222"/>
    </location>
</feature>
<evidence type="ECO:0000256" key="7">
    <source>
        <dbReference type="SAM" id="Phobius"/>
    </source>
</evidence>
<dbReference type="RefSeq" id="WP_344784920.1">
    <property type="nucleotide sequence ID" value="NZ_BAABAF010000010.1"/>
</dbReference>
<reference evidence="10" key="1">
    <citation type="journal article" date="2019" name="Int. J. Syst. Evol. Microbiol.">
        <title>The Global Catalogue of Microorganisms (GCM) 10K type strain sequencing project: providing services to taxonomists for standard genome sequencing and annotation.</title>
        <authorList>
            <consortium name="The Broad Institute Genomics Platform"/>
            <consortium name="The Broad Institute Genome Sequencing Center for Infectious Disease"/>
            <person name="Wu L."/>
            <person name="Ma J."/>
        </authorList>
    </citation>
    <scope>NUCLEOTIDE SEQUENCE [LARGE SCALE GENOMIC DNA]</scope>
    <source>
        <strain evidence="10">JCM 16950</strain>
    </source>
</reference>
<evidence type="ECO:0000256" key="1">
    <source>
        <dbReference type="ARBA" id="ARBA00004651"/>
    </source>
</evidence>
<proteinExistence type="predicted"/>
<feature type="transmembrane region" description="Helical" evidence="7">
    <location>
        <begin position="112"/>
        <end position="130"/>
    </location>
</feature>
<organism evidence="9 10">
    <name type="scientific">Microbacterium kribbense</name>
    <dbReference type="NCBI Taxonomy" id="433645"/>
    <lineage>
        <taxon>Bacteria</taxon>
        <taxon>Bacillati</taxon>
        <taxon>Actinomycetota</taxon>
        <taxon>Actinomycetes</taxon>
        <taxon>Micrococcales</taxon>
        <taxon>Microbacteriaceae</taxon>
        <taxon>Microbacterium</taxon>
    </lineage>
</organism>
<dbReference type="Pfam" id="PF01569">
    <property type="entry name" value="PAP2"/>
    <property type="match status" value="1"/>
</dbReference>
<dbReference type="InterPro" id="IPR036938">
    <property type="entry name" value="PAP2/HPO_sf"/>
</dbReference>
<evidence type="ECO:0000259" key="8">
    <source>
        <dbReference type="SMART" id="SM00014"/>
    </source>
</evidence>
<comment type="caution">
    <text evidence="9">The sequence shown here is derived from an EMBL/GenBank/DDBJ whole genome shotgun (WGS) entry which is preliminary data.</text>
</comment>
<keyword evidence="6 7" id="KW-0472">Membrane</keyword>
<keyword evidence="4" id="KW-0378">Hydrolase</keyword>
<feature type="transmembrane region" description="Helical" evidence="7">
    <location>
        <begin position="150"/>
        <end position="171"/>
    </location>
</feature>
<evidence type="ECO:0000256" key="3">
    <source>
        <dbReference type="ARBA" id="ARBA00022692"/>
    </source>
</evidence>
<comment type="subcellular location">
    <subcellularLocation>
        <location evidence="1">Cell membrane</location>
        <topology evidence="1">Multi-pass membrane protein</topology>
    </subcellularLocation>
</comment>
<protein>
    <recommendedName>
        <fullName evidence="8">Phosphatidic acid phosphatase type 2/haloperoxidase domain-containing protein</fullName>
    </recommendedName>
</protein>
<dbReference type="Proteomes" id="UP001500540">
    <property type="component" value="Unassembled WGS sequence"/>
</dbReference>
<evidence type="ECO:0000256" key="2">
    <source>
        <dbReference type="ARBA" id="ARBA00022475"/>
    </source>
</evidence>
<dbReference type="PANTHER" id="PTHR14969:SF62">
    <property type="entry name" value="DECAPRENYLPHOSPHORYL-5-PHOSPHORIBOSE PHOSPHATASE RV3807C-RELATED"/>
    <property type="match status" value="1"/>
</dbReference>
<feature type="transmembrane region" description="Helical" evidence="7">
    <location>
        <begin position="70"/>
        <end position="100"/>
    </location>
</feature>
<accession>A0ABP7GWB8</accession>
<dbReference type="EMBL" id="BAABAF010000010">
    <property type="protein sequence ID" value="GAA3775767.1"/>
    <property type="molecule type" value="Genomic_DNA"/>
</dbReference>
<keyword evidence="10" id="KW-1185">Reference proteome</keyword>
<dbReference type="PANTHER" id="PTHR14969">
    <property type="entry name" value="SPHINGOSINE-1-PHOSPHATE PHOSPHOHYDROLASE"/>
    <property type="match status" value="1"/>
</dbReference>
<dbReference type="InterPro" id="IPR000326">
    <property type="entry name" value="PAP2/HPO"/>
</dbReference>
<feature type="transmembrane region" description="Helical" evidence="7">
    <location>
        <begin position="178"/>
        <end position="199"/>
    </location>
</feature>
<keyword evidence="5 7" id="KW-1133">Transmembrane helix</keyword>
<evidence type="ECO:0000313" key="10">
    <source>
        <dbReference type="Proteomes" id="UP001500540"/>
    </source>
</evidence>
<name>A0ABP7GWB8_9MICO</name>
<evidence type="ECO:0000256" key="6">
    <source>
        <dbReference type="ARBA" id="ARBA00023136"/>
    </source>
</evidence>
<dbReference type="Gene3D" id="1.20.144.10">
    <property type="entry name" value="Phosphatidic acid phosphatase type 2/haloperoxidase"/>
    <property type="match status" value="1"/>
</dbReference>
<feature type="transmembrane region" description="Helical" evidence="7">
    <location>
        <begin position="29"/>
        <end position="50"/>
    </location>
</feature>
<keyword evidence="2" id="KW-1003">Cell membrane</keyword>